<dbReference type="PANTHER" id="PTHR40617:SF1">
    <property type="entry name" value="ATTH DOMAIN-CONTAINING PROTEIN-RELATED"/>
    <property type="match status" value="1"/>
</dbReference>
<evidence type="ECO:0000313" key="2">
    <source>
        <dbReference type="EMBL" id="PYI09460.1"/>
    </source>
</evidence>
<dbReference type="InterPro" id="IPR023374">
    <property type="entry name" value="AttH-like_dom_sf"/>
</dbReference>
<reference evidence="2 3" key="1">
    <citation type="submission" date="2018-02" db="EMBL/GenBank/DDBJ databases">
        <title>The genomes of Aspergillus section Nigri reveals drivers in fungal speciation.</title>
        <authorList>
            <consortium name="DOE Joint Genome Institute"/>
            <person name="Vesth T.C."/>
            <person name="Nybo J."/>
            <person name="Theobald S."/>
            <person name="Brandl J."/>
            <person name="Frisvad J.C."/>
            <person name="Nielsen K.F."/>
            <person name="Lyhne E.K."/>
            <person name="Kogle M.E."/>
            <person name="Kuo A."/>
            <person name="Riley R."/>
            <person name="Clum A."/>
            <person name="Nolan M."/>
            <person name="Lipzen A."/>
            <person name="Salamov A."/>
            <person name="Henrissat B."/>
            <person name="Wiebenga A."/>
            <person name="De vries R.P."/>
            <person name="Grigoriev I.V."/>
            <person name="Mortensen U.H."/>
            <person name="Andersen M.R."/>
            <person name="Baker S.E."/>
        </authorList>
    </citation>
    <scope>NUCLEOTIDE SEQUENCE [LARGE SCALE GENOMIC DNA]</scope>
    <source>
        <strain evidence="2 3">CBS 121057</strain>
    </source>
</reference>
<feature type="signal peptide" evidence="1">
    <location>
        <begin position="1"/>
        <end position="21"/>
    </location>
</feature>
<sequence>MQLPSFSPLVFALAGLAASNAHHGPSLQDAATHDFTPSSLSPYKIQEGINHLPLVYDFNTSNSRVANASNSWWLSSFLYGSNNHEYMVVSHIMDLVEVTFNRGSIYDITNRSYSQFAKSSTDDSIYKFAANGHFNITVDTDFHFGSTTTGNATQQLRSYSTVEGAEYDLTFDLSAPVIFNAGIGGVFNLGGSHTAEWSMPGGRTTGHLTQDGVTITVDSKRSLTWYDRQWNVGEGAASANWTWFELHLQTPAQQERKISAWVYDSEATGRRQWATVQSEGGSAIEMIEHYETFGHEWYSNHSNYTYPLNWKVGLQDGTELTIRSVYEDQEIGYPTSLLTYEGFVTVSGTDATGEPISGYGLVEMEPTSS</sequence>
<dbReference type="Gene3D" id="2.40.370.10">
    <property type="entry name" value="AttH-like domain"/>
    <property type="match status" value="1"/>
</dbReference>
<keyword evidence="1" id="KW-0732">Signal</keyword>
<feature type="chain" id="PRO_5016375583" description="AttH domain-containing protein" evidence="1">
    <location>
        <begin position="22"/>
        <end position="369"/>
    </location>
</feature>
<dbReference type="InterPro" id="IPR053112">
    <property type="entry name" value="Fungal_Dehydratase/Hydratase"/>
</dbReference>
<dbReference type="PANTHER" id="PTHR40617">
    <property type="entry name" value="TERPENE CYCLASE ASQC"/>
    <property type="match status" value="1"/>
</dbReference>
<dbReference type="STRING" id="1448318.A0A319EII2"/>
<protein>
    <recommendedName>
        <fullName evidence="4">AttH domain-containing protein</fullName>
    </recommendedName>
</protein>
<dbReference type="AlphaFoldDB" id="A0A319EII2"/>
<accession>A0A319EII2</accession>
<evidence type="ECO:0000256" key="1">
    <source>
        <dbReference type="SAM" id="SignalP"/>
    </source>
</evidence>
<dbReference type="SUPFAM" id="SSF159245">
    <property type="entry name" value="AttH-like"/>
    <property type="match status" value="1"/>
</dbReference>
<dbReference type="Pfam" id="PF17186">
    <property type="entry name" value="Lipocalin_9"/>
    <property type="match status" value="1"/>
</dbReference>
<evidence type="ECO:0000313" key="3">
    <source>
        <dbReference type="Proteomes" id="UP000248423"/>
    </source>
</evidence>
<dbReference type="EMBL" id="KZ826327">
    <property type="protein sequence ID" value="PYI09460.1"/>
    <property type="molecule type" value="Genomic_DNA"/>
</dbReference>
<name>A0A319EII2_ASPSB</name>
<dbReference type="OrthoDB" id="5295747at2759"/>
<dbReference type="Proteomes" id="UP000248423">
    <property type="component" value="Unassembled WGS sequence"/>
</dbReference>
<dbReference type="VEuPathDB" id="FungiDB:BO78DRAFT_394928"/>
<proteinExistence type="predicted"/>
<gene>
    <name evidence="2" type="ORF">BO78DRAFT_394928</name>
</gene>
<evidence type="ECO:0008006" key="4">
    <source>
        <dbReference type="Google" id="ProtNLM"/>
    </source>
</evidence>
<keyword evidence="3" id="KW-1185">Reference proteome</keyword>
<organism evidence="2 3">
    <name type="scientific">Aspergillus sclerotiicarbonarius (strain CBS 121057 / IBT 28362)</name>
    <dbReference type="NCBI Taxonomy" id="1448318"/>
    <lineage>
        <taxon>Eukaryota</taxon>
        <taxon>Fungi</taxon>
        <taxon>Dikarya</taxon>
        <taxon>Ascomycota</taxon>
        <taxon>Pezizomycotina</taxon>
        <taxon>Eurotiomycetes</taxon>
        <taxon>Eurotiomycetidae</taxon>
        <taxon>Eurotiales</taxon>
        <taxon>Aspergillaceae</taxon>
        <taxon>Aspergillus</taxon>
        <taxon>Aspergillus subgen. Circumdati</taxon>
    </lineage>
</organism>